<name>L8J8N2_9GAMM</name>
<feature type="transmembrane region" description="Helical" evidence="1">
    <location>
        <begin position="12"/>
        <end position="30"/>
    </location>
</feature>
<dbReference type="OrthoDB" id="5879731at2"/>
<feature type="transmembrane region" description="Helical" evidence="1">
    <location>
        <begin position="105"/>
        <end position="123"/>
    </location>
</feature>
<comment type="caution">
    <text evidence="2">The sequence shown here is derived from an EMBL/GenBank/DDBJ whole genome shotgun (WGS) entry which is preliminary data.</text>
</comment>
<dbReference type="AlphaFoldDB" id="L8J8N2"/>
<evidence type="ECO:0000313" key="2">
    <source>
        <dbReference type="EMBL" id="ELR65225.1"/>
    </source>
</evidence>
<evidence type="ECO:0000256" key="1">
    <source>
        <dbReference type="SAM" id="Phobius"/>
    </source>
</evidence>
<reference evidence="2 3" key="1">
    <citation type="submission" date="2012-12" db="EMBL/GenBank/DDBJ databases">
        <title>Genome Assembly of Photobacterium sp. AK15.</title>
        <authorList>
            <person name="Khatri I."/>
            <person name="Vaidya B."/>
            <person name="Srinivas T.N.R."/>
            <person name="Subramanian S."/>
            <person name="Pinnaka A."/>
        </authorList>
    </citation>
    <scope>NUCLEOTIDE SEQUENCE [LARGE SCALE GENOMIC DNA]</scope>
    <source>
        <strain evidence="2 3">AK15</strain>
    </source>
</reference>
<dbReference type="Proteomes" id="UP000011134">
    <property type="component" value="Unassembled WGS sequence"/>
</dbReference>
<evidence type="ECO:0008006" key="4">
    <source>
        <dbReference type="Google" id="ProtNLM"/>
    </source>
</evidence>
<dbReference type="PATRIC" id="fig|1056511.3.peg.2873"/>
<proteinExistence type="predicted"/>
<gene>
    <name evidence="2" type="ORF">C942_01797</name>
</gene>
<accession>L8J8N2</accession>
<protein>
    <recommendedName>
        <fullName evidence="4">Integral membrane protein</fullName>
    </recommendedName>
</protein>
<keyword evidence="1" id="KW-0812">Transmembrane</keyword>
<keyword evidence="3" id="KW-1185">Reference proteome</keyword>
<dbReference type="EMBL" id="AMZO01000020">
    <property type="protein sequence ID" value="ELR65225.1"/>
    <property type="molecule type" value="Genomic_DNA"/>
</dbReference>
<keyword evidence="1" id="KW-1133">Transmembrane helix</keyword>
<feature type="transmembrane region" description="Helical" evidence="1">
    <location>
        <begin position="42"/>
        <end position="65"/>
    </location>
</feature>
<keyword evidence="1" id="KW-0472">Membrane</keyword>
<evidence type="ECO:0000313" key="3">
    <source>
        <dbReference type="Proteomes" id="UP000011134"/>
    </source>
</evidence>
<sequence>MGMEYPNNNGMVSAAKGLAVLVVICLLRYFDTFAVIFSFNQVGIVPSIVAILVLLSGVLATVGLIRGQMWGFIPLYFFIPAVTLFFKFSLIPFLPSLVEPEYRRIAIVALNSIVLVYAVLLLLRMMDSEVIVHTEKPHAKGW</sequence>
<organism evidence="2 3">
    <name type="scientific">Photobacterium marinum</name>
    <dbReference type="NCBI Taxonomy" id="1056511"/>
    <lineage>
        <taxon>Bacteria</taxon>
        <taxon>Pseudomonadati</taxon>
        <taxon>Pseudomonadota</taxon>
        <taxon>Gammaproteobacteria</taxon>
        <taxon>Vibrionales</taxon>
        <taxon>Vibrionaceae</taxon>
        <taxon>Photobacterium</taxon>
    </lineage>
</organism>
<feature type="transmembrane region" description="Helical" evidence="1">
    <location>
        <begin position="72"/>
        <end position="93"/>
    </location>
</feature>